<organism evidence="10 11">
    <name type="scientific">Siculibacillus lacustris</name>
    <dbReference type="NCBI Taxonomy" id="1549641"/>
    <lineage>
        <taxon>Bacteria</taxon>
        <taxon>Pseudomonadati</taxon>
        <taxon>Pseudomonadota</taxon>
        <taxon>Alphaproteobacteria</taxon>
        <taxon>Hyphomicrobiales</taxon>
        <taxon>Ancalomicrobiaceae</taxon>
        <taxon>Siculibacillus</taxon>
    </lineage>
</organism>
<dbReference type="Gene3D" id="3.30.420.40">
    <property type="match status" value="2"/>
</dbReference>
<keyword evidence="2" id="KW-0808">Transferase</keyword>
<dbReference type="AlphaFoldDB" id="A0A4V2KUF8"/>
<comment type="caution">
    <text evidence="10">The sequence shown here is derived from an EMBL/GenBank/DDBJ whole genome shotgun (WGS) entry which is preliminary data.</text>
</comment>
<dbReference type="InterPro" id="IPR043129">
    <property type="entry name" value="ATPase_NBD"/>
</dbReference>
<dbReference type="GO" id="GO:0008993">
    <property type="term" value="F:rhamnulokinase activity"/>
    <property type="evidence" value="ECO:0007669"/>
    <property type="project" value="InterPro"/>
</dbReference>
<evidence type="ECO:0000256" key="3">
    <source>
        <dbReference type="ARBA" id="ARBA00022741"/>
    </source>
</evidence>
<accession>A0A4V2KUF8</accession>
<keyword evidence="6" id="KW-0684">Rhamnose metabolism</keyword>
<feature type="compositionally biased region" description="Basic and acidic residues" evidence="7">
    <location>
        <begin position="15"/>
        <end position="28"/>
    </location>
</feature>
<feature type="region of interest" description="Disordered" evidence="7">
    <location>
        <begin position="492"/>
        <end position="517"/>
    </location>
</feature>
<reference evidence="10 11" key="1">
    <citation type="submission" date="2019-02" db="EMBL/GenBank/DDBJ databases">
        <title>Siculibacillus lacustris gen. nov., sp. nov., a new rosette-forming bacterium isolated from a freshwater crater lake (Lake St. Ana, Romania).</title>
        <authorList>
            <person name="Felfoldi T."/>
            <person name="Marton Z."/>
            <person name="Szabo A."/>
            <person name="Mentes A."/>
            <person name="Boka K."/>
            <person name="Marialigeti K."/>
            <person name="Mathe I."/>
            <person name="Koncz M."/>
            <person name="Schumann P."/>
            <person name="Toth E."/>
        </authorList>
    </citation>
    <scope>NUCLEOTIDE SEQUENCE [LARGE SCALE GENOMIC DNA]</scope>
    <source>
        <strain evidence="10 11">SA-279</strain>
    </source>
</reference>
<dbReference type="InterPro" id="IPR050406">
    <property type="entry name" value="FGGY_Carb_Kinase"/>
</dbReference>
<keyword evidence="11" id="KW-1185">Reference proteome</keyword>
<proteinExistence type="inferred from homology"/>
<dbReference type="Pfam" id="PF00370">
    <property type="entry name" value="FGGY_N"/>
    <property type="match status" value="1"/>
</dbReference>
<evidence type="ECO:0000256" key="1">
    <source>
        <dbReference type="ARBA" id="ARBA00009156"/>
    </source>
</evidence>
<evidence type="ECO:0000313" key="10">
    <source>
        <dbReference type="EMBL" id="TBW41385.1"/>
    </source>
</evidence>
<evidence type="ECO:0000256" key="2">
    <source>
        <dbReference type="ARBA" id="ARBA00022679"/>
    </source>
</evidence>
<feature type="region of interest" description="Disordered" evidence="7">
    <location>
        <begin position="1"/>
        <end position="28"/>
    </location>
</feature>
<dbReference type="SUPFAM" id="SSF53067">
    <property type="entry name" value="Actin-like ATPase domain"/>
    <property type="match status" value="2"/>
</dbReference>
<dbReference type="InterPro" id="IPR018484">
    <property type="entry name" value="FGGY_N"/>
</dbReference>
<dbReference type="OrthoDB" id="9805576at2"/>
<dbReference type="GO" id="GO:0005524">
    <property type="term" value="F:ATP binding"/>
    <property type="evidence" value="ECO:0007669"/>
    <property type="project" value="UniProtKB-KW"/>
</dbReference>
<evidence type="ECO:0000256" key="4">
    <source>
        <dbReference type="ARBA" id="ARBA00022777"/>
    </source>
</evidence>
<dbReference type="InterPro" id="IPR013449">
    <property type="entry name" value="Rhamnulokinase"/>
</dbReference>
<dbReference type="CDD" id="cd07771">
    <property type="entry name" value="ASKHA_NBD_FGGY_RhaB-like"/>
    <property type="match status" value="1"/>
</dbReference>
<comment type="similarity">
    <text evidence="1">Belongs to the FGGY kinase family.</text>
</comment>
<dbReference type="Proteomes" id="UP000292781">
    <property type="component" value="Unassembled WGS sequence"/>
</dbReference>
<feature type="domain" description="Carbohydrate kinase FGGY N-terminal" evidence="8">
    <location>
        <begin position="33"/>
        <end position="269"/>
    </location>
</feature>
<name>A0A4V2KUF8_9HYPH</name>
<evidence type="ECO:0000256" key="6">
    <source>
        <dbReference type="ARBA" id="ARBA00023308"/>
    </source>
</evidence>
<sequence>MPPVPDAKLLPSSKDGTRRGRPDGGDDGMRCAAVDLGAGSGRVIVGERRADRLVIDEVHRFASPMVAGPAAGSWTWDVDLIEAEIRKGLAAAEAAGPIDGFGIDGWAVDHVLLDADFRRLGPVWAYRDHRTDGERERVFAEVSRAEIWRRTGIQFLPFNTLYQLTALARLQPDLLARARHFLMVPDYLIFRLSGFLANEYTNATTTQFYGLHGDDWDRGLLAALGLGRLPLAGRPVEPGTILGTIPSSADPARSVAVIAVASHDTASAVVAAPLSSPDDLFVSSGTWSLMGFESPKAFTSPKALRLGVSNEGGWGRRFRVLKNIAGMWPIQRIRDEAGNPSWERLIAAAEAAEPWRSLVDLDDERFLSPPSMTAAVEAACAETGEPRPEGLGALARCVFESLALSYAEVKRALEDLRGRPFARLRIVGGGSRNRFLDQLAADACDLPVSAGPVETSALGNVCVQMIALGALRDVDEARTLVRRSFAVEDFEPRGSVPDPVRRRFRSVGRRHPQETQP</sequence>
<evidence type="ECO:0000259" key="9">
    <source>
        <dbReference type="Pfam" id="PF02782"/>
    </source>
</evidence>
<keyword evidence="4 10" id="KW-0418">Kinase</keyword>
<dbReference type="EMBL" id="SJFN01000001">
    <property type="protein sequence ID" value="TBW41385.1"/>
    <property type="molecule type" value="Genomic_DNA"/>
</dbReference>
<keyword evidence="3" id="KW-0547">Nucleotide-binding</keyword>
<dbReference type="PANTHER" id="PTHR43095">
    <property type="entry name" value="SUGAR KINASE"/>
    <property type="match status" value="1"/>
</dbReference>
<protein>
    <submittedName>
        <fullName evidence="10">Rhamnulokinase</fullName>
    </submittedName>
</protein>
<gene>
    <name evidence="10" type="ORF">EYW49_01270</name>
</gene>
<dbReference type="Pfam" id="PF02782">
    <property type="entry name" value="FGGY_C"/>
    <property type="match status" value="1"/>
</dbReference>
<keyword evidence="5" id="KW-0067">ATP-binding</keyword>
<dbReference type="PANTHER" id="PTHR43095:SF5">
    <property type="entry name" value="XYLULOSE KINASE"/>
    <property type="match status" value="1"/>
</dbReference>
<dbReference type="InterPro" id="IPR018485">
    <property type="entry name" value="FGGY_C"/>
</dbReference>
<dbReference type="GO" id="GO:0019301">
    <property type="term" value="P:rhamnose catabolic process"/>
    <property type="evidence" value="ECO:0007669"/>
    <property type="project" value="InterPro"/>
</dbReference>
<evidence type="ECO:0000256" key="7">
    <source>
        <dbReference type="SAM" id="MobiDB-lite"/>
    </source>
</evidence>
<evidence type="ECO:0000259" key="8">
    <source>
        <dbReference type="Pfam" id="PF00370"/>
    </source>
</evidence>
<evidence type="ECO:0000256" key="5">
    <source>
        <dbReference type="ARBA" id="ARBA00022840"/>
    </source>
</evidence>
<feature type="domain" description="Carbohydrate kinase FGGY C-terminal" evidence="9">
    <location>
        <begin position="281"/>
        <end position="467"/>
    </location>
</feature>
<evidence type="ECO:0000313" key="11">
    <source>
        <dbReference type="Proteomes" id="UP000292781"/>
    </source>
</evidence>